<dbReference type="EMBL" id="JACHXF010000017">
    <property type="protein sequence ID" value="MBB3098922.1"/>
    <property type="molecule type" value="Genomic_DNA"/>
</dbReference>
<keyword evidence="2" id="KW-1185">Reference proteome</keyword>
<evidence type="ECO:0000313" key="2">
    <source>
        <dbReference type="Proteomes" id="UP000590749"/>
    </source>
</evidence>
<protein>
    <submittedName>
        <fullName evidence="1">Uncharacterized protein</fullName>
    </submittedName>
</protein>
<dbReference type="RefSeq" id="WP_183225013.1">
    <property type="nucleotide sequence ID" value="NZ_BMPW01000020.1"/>
</dbReference>
<name>A0A7W5FHY0_9ACTN</name>
<proteinExistence type="predicted"/>
<evidence type="ECO:0000313" key="1">
    <source>
        <dbReference type="EMBL" id="MBB3098922.1"/>
    </source>
</evidence>
<organism evidence="1 2">
    <name type="scientific">Actinoplanes campanulatus</name>
    <dbReference type="NCBI Taxonomy" id="113559"/>
    <lineage>
        <taxon>Bacteria</taxon>
        <taxon>Bacillati</taxon>
        <taxon>Actinomycetota</taxon>
        <taxon>Actinomycetes</taxon>
        <taxon>Micromonosporales</taxon>
        <taxon>Micromonosporaceae</taxon>
        <taxon>Actinoplanes</taxon>
    </lineage>
</organism>
<dbReference type="Proteomes" id="UP000590749">
    <property type="component" value="Unassembled WGS sequence"/>
</dbReference>
<comment type="caution">
    <text evidence="1">The sequence shown here is derived from an EMBL/GenBank/DDBJ whole genome shotgun (WGS) entry which is preliminary data.</text>
</comment>
<reference evidence="1 2" key="1">
    <citation type="submission" date="2020-08" db="EMBL/GenBank/DDBJ databases">
        <title>Genomic Encyclopedia of Type Strains, Phase III (KMG-III): the genomes of soil and plant-associated and newly described type strains.</title>
        <authorList>
            <person name="Whitman W."/>
        </authorList>
    </citation>
    <scope>NUCLEOTIDE SEQUENCE [LARGE SCALE GENOMIC DNA]</scope>
    <source>
        <strain evidence="1 2">CECT 3287</strain>
    </source>
</reference>
<gene>
    <name evidence="1" type="ORF">FHR83_006628</name>
</gene>
<dbReference type="AlphaFoldDB" id="A0A7W5FHY0"/>
<accession>A0A7W5FHY0</accession>
<sequence>MSYHDSRTLTMPPTAPAHIGTVCDCGTTCCPDYVVHDRQRRASESDWMRQARQPANWTLASEAA</sequence>